<dbReference type="RefSeq" id="WP_163284906.1">
    <property type="nucleotide sequence ID" value="NZ_JAAGVY010000012.1"/>
</dbReference>
<evidence type="ECO:0000259" key="2">
    <source>
        <dbReference type="PROSITE" id="PS50234"/>
    </source>
</evidence>
<dbReference type="Proteomes" id="UP000486602">
    <property type="component" value="Unassembled WGS sequence"/>
</dbReference>
<dbReference type="AlphaFoldDB" id="A0A7K3WPZ1"/>
<sequence length="849" mass="96586">MKSLNYYIILLILLTATRQGVAQDVLDKPYAYSELQYDVINQRYYYEGNPYASYTLISDKKANKNRKWNVITTQSETPILDKPNGTKTTTVGFSTFFYVRKVDGDFLEVTANLSGKSLGWCHKDNLILWNNPLVDNTTGIELKAFMVNNFIGVENLKLIRANKEFYQVYDGPGKDAKALAPRLIYDVFFVFKYINTSGERGKGRFLVSQYYDLNDNSPLLGWVDEGRTEIWKTALCLEPNFDKPALEERAQKDIIATVFTSDFGGVDQVEKYRTTGARGSALVGGPLRDPALGNYELHPRMDGEIFRYPVFNGVRYPDNSKIFTAVTGKTNLGNSGVVEGFDDAVYTQISKKSKELAENMKFKNVVFLLDGSDGTKRYLDVVIDFLNKAYESNVASGINTTKYGAVLYKNEFPDNTIDANPESEFCRIYDLSTNAKELAKNLGEYPIGEAGFKTEGEAVYYAMKKAILMLTPNQSNVIVHIGNAPDNSSVDPWFKSQKPETMLSPIDLGDILKNNEIDLNYINFIGYSKEVSAGTRKLFYENQCDEILPELATSQANKYFGIEFVISNTQPETPVLSKTTINGAKVARMNKSAFQIKSYFLDDYNENLVSNYMALELDSCELKTKEFLSNLKEIVEDESALNDRASDFKIPVLSLIIDELIKNDVNNEEFLNDFREWCAAEKVQLFIKSNTYYKSDKLKYPLFKYVLFMHEDKLSSRLADLRKLTGEFRNETQANVQESLGKYWSSLAQTVLGGDKKYENITIEELRKRLLGIENMNLMLPNDLEQFGGLTVGDIMSKKKLSDVQIDQLMKYFKTAYTNLQNIYNGDVYYQIEGTNSKFYWVPLEYVFG</sequence>
<evidence type="ECO:0000256" key="1">
    <source>
        <dbReference type="SAM" id="SignalP"/>
    </source>
</evidence>
<evidence type="ECO:0000313" key="4">
    <source>
        <dbReference type="Proteomes" id="UP000486602"/>
    </source>
</evidence>
<dbReference type="InterPro" id="IPR002035">
    <property type="entry name" value="VWF_A"/>
</dbReference>
<name>A0A7K3WPZ1_9FLAO</name>
<protein>
    <recommendedName>
        <fullName evidence="2">VWFA domain-containing protein</fullName>
    </recommendedName>
</protein>
<organism evidence="3 4">
    <name type="scientific">Cryomorpha ignava</name>
    <dbReference type="NCBI Taxonomy" id="101383"/>
    <lineage>
        <taxon>Bacteria</taxon>
        <taxon>Pseudomonadati</taxon>
        <taxon>Bacteroidota</taxon>
        <taxon>Flavobacteriia</taxon>
        <taxon>Flavobacteriales</taxon>
        <taxon>Cryomorphaceae</taxon>
        <taxon>Cryomorpha</taxon>
    </lineage>
</organism>
<dbReference type="InterPro" id="IPR036465">
    <property type="entry name" value="vWFA_dom_sf"/>
</dbReference>
<reference evidence="3 4" key="1">
    <citation type="submission" date="2020-02" db="EMBL/GenBank/DDBJ databases">
        <title>Out from the shadows clarifying the taxonomy of the family Cryomorphaceae and related taxa by utilizing the GTDB taxonomic framework.</title>
        <authorList>
            <person name="Bowman J.P."/>
        </authorList>
    </citation>
    <scope>NUCLEOTIDE SEQUENCE [LARGE SCALE GENOMIC DNA]</scope>
    <source>
        <strain evidence="3 4">QSSC 1-22</strain>
    </source>
</reference>
<dbReference type="PROSITE" id="PS50234">
    <property type="entry name" value="VWFA"/>
    <property type="match status" value="1"/>
</dbReference>
<proteinExistence type="predicted"/>
<gene>
    <name evidence="3" type="ORF">G3O08_08595</name>
</gene>
<keyword evidence="1" id="KW-0732">Signal</keyword>
<feature type="domain" description="VWFA" evidence="2">
    <location>
        <begin position="364"/>
        <end position="584"/>
    </location>
</feature>
<keyword evidence="4" id="KW-1185">Reference proteome</keyword>
<evidence type="ECO:0000313" key="3">
    <source>
        <dbReference type="EMBL" id="NEN23558.1"/>
    </source>
</evidence>
<feature type="signal peptide" evidence="1">
    <location>
        <begin position="1"/>
        <end position="22"/>
    </location>
</feature>
<feature type="chain" id="PRO_5029454788" description="VWFA domain-containing protein" evidence="1">
    <location>
        <begin position="23"/>
        <end position="849"/>
    </location>
</feature>
<accession>A0A7K3WPZ1</accession>
<comment type="caution">
    <text evidence="3">The sequence shown here is derived from an EMBL/GenBank/DDBJ whole genome shotgun (WGS) entry which is preliminary data.</text>
</comment>
<dbReference type="EMBL" id="JAAGVY010000012">
    <property type="protein sequence ID" value="NEN23558.1"/>
    <property type="molecule type" value="Genomic_DNA"/>
</dbReference>
<dbReference type="SUPFAM" id="SSF53300">
    <property type="entry name" value="vWA-like"/>
    <property type="match status" value="1"/>
</dbReference>